<accession>A0A1W2F5C7</accession>
<feature type="region of interest" description="Disordered" evidence="1">
    <location>
        <begin position="115"/>
        <end position="139"/>
    </location>
</feature>
<dbReference type="EMBL" id="FWXI01000048">
    <property type="protein sequence ID" value="SMD17140.1"/>
    <property type="molecule type" value="Genomic_DNA"/>
</dbReference>
<keyword evidence="3" id="KW-1185">Reference proteome</keyword>
<evidence type="ECO:0000313" key="3">
    <source>
        <dbReference type="Proteomes" id="UP000192738"/>
    </source>
</evidence>
<dbReference type="Proteomes" id="UP000192738">
    <property type="component" value="Unassembled WGS sequence"/>
</dbReference>
<reference evidence="2 3" key="1">
    <citation type="submission" date="2017-04" db="EMBL/GenBank/DDBJ databases">
        <authorList>
            <person name="Afonso C.L."/>
            <person name="Miller P.J."/>
            <person name="Scott M.A."/>
            <person name="Spackman E."/>
            <person name="Goraichik I."/>
            <person name="Dimitrov K.M."/>
            <person name="Suarez D.L."/>
            <person name="Swayne D.E."/>
        </authorList>
    </citation>
    <scope>NUCLEOTIDE SEQUENCE [LARGE SCALE GENOMIC DNA]</scope>
    <source>
        <strain evidence="2 3">DSM 5090</strain>
    </source>
</reference>
<dbReference type="STRING" id="112901.SAMN04488500_1481"/>
<feature type="compositionally biased region" description="Basic residues" evidence="1">
    <location>
        <begin position="128"/>
        <end position="139"/>
    </location>
</feature>
<evidence type="ECO:0000256" key="1">
    <source>
        <dbReference type="SAM" id="MobiDB-lite"/>
    </source>
</evidence>
<protein>
    <recommendedName>
        <fullName evidence="4">Transposase DDE domain-containing protein</fullName>
    </recommendedName>
</protein>
<evidence type="ECO:0000313" key="2">
    <source>
        <dbReference type="EMBL" id="SMD17140.1"/>
    </source>
</evidence>
<proteinExistence type="predicted"/>
<feature type="non-terminal residue" evidence="2">
    <location>
        <position position="1"/>
    </location>
</feature>
<organism evidence="2 3">
    <name type="scientific">Sporomusa malonica</name>
    <dbReference type="NCBI Taxonomy" id="112901"/>
    <lineage>
        <taxon>Bacteria</taxon>
        <taxon>Bacillati</taxon>
        <taxon>Bacillota</taxon>
        <taxon>Negativicutes</taxon>
        <taxon>Selenomonadales</taxon>
        <taxon>Sporomusaceae</taxon>
        <taxon>Sporomusa</taxon>
    </lineage>
</organism>
<evidence type="ECO:0008006" key="4">
    <source>
        <dbReference type="Google" id="ProtNLM"/>
    </source>
</evidence>
<sequence length="139" mass="16456">ELYFKRWGIEVKYSQLKSRYELENFSGVNPIAILQDFYATIYLSNLMAIAKAEANENAESNKEGLKYEYKVNINILISKMTQTLIECFYEDDLEKRMSLFDKAMKNITKNLVPIRPNRSFPRREPSRKNKYPVNKKRSL</sequence>
<name>A0A1W2F5C7_9FIRM</name>
<gene>
    <name evidence="2" type="ORF">SAMN04488500_1481</name>
</gene>
<dbReference type="AlphaFoldDB" id="A0A1W2F5C7"/>